<accession>A0A0E9W667</accession>
<proteinExistence type="predicted"/>
<protein>
    <submittedName>
        <fullName evidence="1">Uncharacterized protein</fullName>
    </submittedName>
</protein>
<name>A0A0E9W667_ANGAN</name>
<reference evidence="1" key="1">
    <citation type="submission" date="2014-11" db="EMBL/GenBank/DDBJ databases">
        <authorList>
            <person name="Amaro Gonzalez C."/>
        </authorList>
    </citation>
    <scope>NUCLEOTIDE SEQUENCE</scope>
</reference>
<dbReference type="AlphaFoldDB" id="A0A0E9W667"/>
<reference evidence="1" key="2">
    <citation type="journal article" date="2015" name="Fish Shellfish Immunol.">
        <title>Early steps in the European eel (Anguilla anguilla)-Vibrio vulnificus interaction in the gills: Role of the RtxA13 toxin.</title>
        <authorList>
            <person name="Callol A."/>
            <person name="Pajuelo D."/>
            <person name="Ebbesson L."/>
            <person name="Teles M."/>
            <person name="MacKenzie S."/>
            <person name="Amaro C."/>
        </authorList>
    </citation>
    <scope>NUCLEOTIDE SEQUENCE</scope>
</reference>
<organism evidence="1">
    <name type="scientific">Anguilla anguilla</name>
    <name type="common">European freshwater eel</name>
    <name type="synonym">Muraena anguilla</name>
    <dbReference type="NCBI Taxonomy" id="7936"/>
    <lineage>
        <taxon>Eukaryota</taxon>
        <taxon>Metazoa</taxon>
        <taxon>Chordata</taxon>
        <taxon>Craniata</taxon>
        <taxon>Vertebrata</taxon>
        <taxon>Euteleostomi</taxon>
        <taxon>Actinopterygii</taxon>
        <taxon>Neopterygii</taxon>
        <taxon>Teleostei</taxon>
        <taxon>Anguilliformes</taxon>
        <taxon>Anguillidae</taxon>
        <taxon>Anguilla</taxon>
    </lineage>
</organism>
<sequence>MPEMTCCTGGQLCTCKMLHPRSRLGISASRYAAYGVRTAGECEACHCPLSMQYHRKTHLGSEAAAPGTSMP</sequence>
<dbReference type="EMBL" id="GBXM01022786">
    <property type="protein sequence ID" value="JAH85791.1"/>
    <property type="molecule type" value="Transcribed_RNA"/>
</dbReference>
<evidence type="ECO:0000313" key="1">
    <source>
        <dbReference type="EMBL" id="JAH85791.1"/>
    </source>
</evidence>